<accession>A0A9E8MJ32</accession>
<evidence type="ECO:0000256" key="1">
    <source>
        <dbReference type="ARBA" id="ARBA00008710"/>
    </source>
</evidence>
<dbReference type="NCBIfam" id="TIGR00026">
    <property type="entry name" value="hi_GC_TIGR00026"/>
    <property type="match status" value="1"/>
</dbReference>
<evidence type="ECO:0000256" key="2">
    <source>
        <dbReference type="ARBA" id="ARBA00049106"/>
    </source>
</evidence>
<proteinExistence type="inferred from homology"/>
<reference evidence="3" key="1">
    <citation type="submission" date="2022-11" db="EMBL/GenBank/DDBJ databases">
        <title>Description of Microcella daejonensis nov. sp, isolated from riverside soil.</title>
        <authorList>
            <person name="Molina K.M."/>
            <person name="Kim S.B."/>
        </authorList>
    </citation>
    <scope>NUCLEOTIDE SEQUENCE</scope>
    <source>
        <strain evidence="3">MMS21-STM12</strain>
    </source>
</reference>
<name>A0A9E8MJ32_9MICO</name>
<evidence type="ECO:0000313" key="4">
    <source>
        <dbReference type="Proteomes" id="UP001164706"/>
    </source>
</evidence>
<keyword evidence="4" id="KW-1185">Reference proteome</keyword>
<organism evidence="3 4">
    <name type="scientific">Microcella daejeonensis</name>
    <dbReference type="NCBI Taxonomy" id="2994971"/>
    <lineage>
        <taxon>Bacteria</taxon>
        <taxon>Bacillati</taxon>
        <taxon>Actinomycetota</taxon>
        <taxon>Actinomycetes</taxon>
        <taxon>Micrococcales</taxon>
        <taxon>Microbacteriaceae</taxon>
        <taxon>Microcella</taxon>
    </lineage>
</organism>
<dbReference type="GO" id="GO:0005886">
    <property type="term" value="C:plasma membrane"/>
    <property type="evidence" value="ECO:0007669"/>
    <property type="project" value="TreeGrafter"/>
</dbReference>
<dbReference type="RefSeq" id="WP_267780138.1">
    <property type="nucleotide sequence ID" value="NZ_CP113089.1"/>
</dbReference>
<evidence type="ECO:0000313" key="3">
    <source>
        <dbReference type="EMBL" id="WAB80471.1"/>
    </source>
</evidence>
<dbReference type="EMBL" id="CP113089">
    <property type="protein sequence ID" value="WAB80471.1"/>
    <property type="molecule type" value="Genomic_DNA"/>
</dbReference>
<dbReference type="GO" id="GO:0016491">
    <property type="term" value="F:oxidoreductase activity"/>
    <property type="evidence" value="ECO:0007669"/>
    <property type="project" value="InterPro"/>
</dbReference>
<dbReference type="AlphaFoldDB" id="A0A9E8MJ32"/>
<comment type="similarity">
    <text evidence="1">Belongs to the F420H(2)-dependent quinone reductase family.</text>
</comment>
<dbReference type="PANTHER" id="PTHR39428:SF3">
    <property type="entry name" value="DEAZAFLAVIN-DEPENDENT NITROREDUCTASE"/>
    <property type="match status" value="1"/>
</dbReference>
<comment type="catalytic activity">
    <reaction evidence="2">
        <text>oxidized coenzyme F420-(gamma-L-Glu)(n) + a quinol + H(+) = reduced coenzyme F420-(gamma-L-Glu)(n) + a quinone</text>
        <dbReference type="Rhea" id="RHEA:39663"/>
        <dbReference type="Rhea" id="RHEA-COMP:12939"/>
        <dbReference type="Rhea" id="RHEA-COMP:14378"/>
        <dbReference type="ChEBI" id="CHEBI:15378"/>
        <dbReference type="ChEBI" id="CHEBI:24646"/>
        <dbReference type="ChEBI" id="CHEBI:132124"/>
        <dbReference type="ChEBI" id="CHEBI:133980"/>
        <dbReference type="ChEBI" id="CHEBI:139511"/>
    </reaction>
</comment>
<dbReference type="InterPro" id="IPR004378">
    <property type="entry name" value="F420H2_quin_Rdtase"/>
</dbReference>
<dbReference type="Gene3D" id="2.30.110.10">
    <property type="entry name" value="Electron Transport, Fmn-binding Protein, Chain A"/>
    <property type="match status" value="1"/>
</dbReference>
<sequence length="153" mass="17029">MPLTGEYAPSTSEWAREQAETFERTNGQEANTMRGVPIIVLTTVGAASGKLRKTALMRVEHEGDYLVVASKGGAPENPAWYANLVEHPHCELQDGAEKRDYRARELGADDPDRAAWWQRACAVWPDYDSYQQKTDRLIPIFVLEAVDPEAPAA</sequence>
<protein>
    <submittedName>
        <fullName evidence="3">Nitroreductase family deazaflavin-dependent oxidoreductase</fullName>
    </submittedName>
</protein>
<dbReference type="Pfam" id="PF04075">
    <property type="entry name" value="F420H2_quin_red"/>
    <property type="match status" value="1"/>
</dbReference>
<dbReference type="GO" id="GO:0070967">
    <property type="term" value="F:coenzyme F420 binding"/>
    <property type="evidence" value="ECO:0007669"/>
    <property type="project" value="TreeGrafter"/>
</dbReference>
<dbReference type="Proteomes" id="UP001164706">
    <property type="component" value="Chromosome"/>
</dbReference>
<gene>
    <name evidence="3" type="ORF">OVN18_07760</name>
</gene>
<dbReference type="KEGG" id="mdb:OVN18_07760"/>
<dbReference type="PANTHER" id="PTHR39428">
    <property type="entry name" value="F420H(2)-DEPENDENT QUINONE REDUCTASE RV1261C"/>
    <property type="match status" value="1"/>
</dbReference>
<dbReference type="InterPro" id="IPR012349">
    <property type="entry name" value="Split_barrel_FMN-bd"/>
</dbReference>